<proteinExistence type="inferred from homology"/>
<comment type="function">
    <text evidence="9">Component of the ubiquinol-cytochrome c oxidoreductase, a multisubunit transmembrane complex that is part of the mitochondrial electron transport chain which drives oxidative phosphorylation.</text>
</comment>
<dbReference type="GO" id="GO:0006122">
    <property type="term" value="P:mitochondrial electron transport, ubiquinol to cytochrome c"/>
    <property type="evidence" value="ECO:0007669"/>
    <property type="project" value="EnsemblFungi"/>
</dbReference>
<dbReference type="SUPFAM" id="SSF81524">
    <property type="entry name" value="14 kDa protein of cytochrome bc1 complex (Ubiquinol-cytochrome c reductase)"/>
    <property type="match status" value="1"/>
</dbReference>
<evidence type="ECO:0000313" key="10">
    <source>
        <dbReference type="EMBL" id="ODQ46718.1"/>
    </source>
</evidence>
<dbReference type="Proteomes" id="UP000094455">
    <property type="component" value="Unassembled WGS sequence"/>
</dbReference>
<dbReference type="PANTHER" id="PTHR12022">
    <property type="entry name" value="UBIQUINOL-CYTOCHROME C REDUCTASE COMPLEX 14 KD PROTEIN"/>
    <property type="match status" value="1"/>
</dbReference>
<evidence type="ECO:0000256" key="5">
    <source>
        <dbReference type="ARBA" id="ARBA00022792"/>
    </source>
</evidence>
<organism evidence="10 11">
    <name type="scientific">Pichia membranifaciens NRRL Y-2026</name>
    <dbReference type="NCBI Taxonomy" id="763406"/>
    <lineage>
        <taxon>Eukaryota</taxon>
        <taxon>Fungi</taxon>
        <taxon>Dikarya</taxon>
        <taxon>Ascomycota</taxon>
        <taxon>Saccharomycotina</taxon>
        <taxon>Pichiomycetes</taxon>
        <taxon>Pichiales</taxon>
        <taxon>Pichiaceae</taxon>
        <taxon>Pichia</taxon>
    </lineage>
</organism>
<dbReference type="InterPro" id="IPR036544">
    <property type="entry name" value="QCR7_sf"/>
</dbReference>
<dbReference type="GO" id="GO:0008121">
    <property type="term" value="F:quinol-cytochrome-c reductase activity"/>
    <property type="evidence" value="ECO:0007669"/>
    <property type="project" value="EnsemblFungi"/>
</dbReference>
<dbReference type="FunFam" id="1.10.1090.10:FF:000001">
    <property type="entry name" value="Cytochrome b-c1 complex subunit 7"/>
    <property type="match status" value="1"/>
</dbReference>
<evidence type="ECO:0000256" key="6">
    <source>
        <dbReference type="ARBA" id="ARBA00022982"/>
    </source>
</evidence>
<gene>
    <name evidence="10" type="ORF">PICMEDRAFT_72760</name>
</gene>
<protein>
    <recommendedName>
        <fullName evidence="9">Cytochrome b-c1 complex subunit 7</fullName>
    </recommendedName>
</protein>
<dbReference type="GeneID" id="30180977"/>
<keyword evidence="4 9" id="KW-0679">Respiratory chain</keyword>
<dbReference type="STRING" id="763406.A0A1E3NMA6"/>
<evidence type="ECO:0000256" key="1">
    <source>
        <dbReference type="ARBA" id="ARBA00004443"/>
    </source>
</evidence>
<evidence type="ECO:0000313" key="11">
    <source>
        <dbReference type="Proteomes" id="UP000094455"/>
    </source>
</evidence>
<evidence type="ECO:0000256" key="2">
    <source>
        <dbReference type="ARBA" id="ARBA00008554"/>
    </source>
</evidence>
<dbReference type="RefSeq" id="XP_019017831.1">
    <property type="nucleotide sequence ID" value="XM_019164290.1"/>
</dbReference>
<evidence type="ECO:0000256" key="8">
    <source>
        <dbReference type="ARBA" id="ARBA00023136"/>
    </source>
</evidence>
<dbReference type="PIRSF" id="PIRSF000022">
    <property type="entry name" value="Bc1_14K"/>
    <property type="match status" value="1"/>
</dbReference>
<evidence type="ECO:0000256" key="4">
    <source>
        <dbReference type="ARBA" id="ARBA00022660"/>
    </source>
</evidence>
<keyword evidence="3 9" id="KW-0813">Transport</keyword>
<keyword evidence="11" id="KW-1185">Reference proteome</keyword>
<dbReference type="AlphaFoldDB" id="A0A1E3NMA6"/>
<accession>A0A1E3NMA6</accession>
<evidence type="ECO:0000256" key="7">
    <source>
        <dbReference type="ARBA" id="ARBA00023128"/>
    </source>
</evidence>
<dbReference type="PANTHER" id="PTHR12022:SF0">
    <property type="entry name" value="CYTOCHROME B-C1 COMPLEX SUBUNIT 7"/>
    <property type="match status" value="1"/>
</dbReference>
<keyword evidence="8 9" id="KW-0472">Membrane</keyword>
<dbReference type="Pfam" id="PF02271">
    <property type="entry name" value="UCR_14kD"/>
    <property type="match status" value="1"/>
</dbReference>
<dbReference type="GO" id="GO:0099617">
    <property type="term" value="C:matrix side of mitochondrial inner membrane"/>
    <property type="evidence" value="ECO:0007669"/>
    <property type="project" value="EnsemblFungi"/>
</dbReference>
<evidence type="ECO:0000256" key="3">
    <source>
        <dbReference type="ARBA" id="ARBA00022448"/>
    </source>
</evidence>
<comment type="subcellular location">
    <subcellularLocation>
        <location evidence="1">Mitochondrion inner membrane</location>
        <topology evidence="1">Peripheral membrane protein</topology>
        <orientation evidence="1">Matrix side</orientation>
    </subcellularLocation>
</comment>
<dbReference type="OrthoDB" id="425749at2759"/>
<dbReference type="Gene3D" id="1.10.1090.10">
    <property type="entry name" value="Cytochrome b-c1 complex subunit 7"/>
    <property type="match status" value="1"/>
</dbReference>
<dbReference type="GO" id="GO:0045275">
    <property type="term" value="C:respiratory chain complex III"/>
    <property type="evidence" value="ECO:0007669"/>
    <property type="project" value="EnsemblFungi"/>
</dbReference>
<dbReference type="InterPro" id="IPR003197">
    <property type="entry name" value="QCR7"/>
</dbReference>
<dbReference type="GO" id="GO:0034551">
    <property type="term" value="P:mitochondrial respiratory chain complex III assembly"/>
    <property type="evidence" value="ECO:0007669"/>
    <property type="project" value="EnsemblFungi"/>
</dbReference>
<keyword evidence="6 9" id="KW-0249">Electron transport</keyword>
<name>A0A1E3NMA6_9ASCO</name>
<comment type="similarity">
    <text evidence="2 9">Belongs to the UQCRB/QCR7 family.</text>
</comment>
<dbReference type="EMBL" id="KV454003">
    <property type="protein sequence ID" value="ODQ46718.1"/>
    <property type="molecule type" value="Genomic_DNA"/>
</dbReference>
<evidence type="ECO:0000256" key="9">
    <source>
        <dbReference type="PIRNR" id="PIRNR000022"/>
    </source>
</evidence>
<keyword evidence="5 9" id="KW-0999">Mitochondrion inner membrane</keyword>
<keyword evidence="7 9" id="KW-0496">Mitochondrion</keyword>
<reference evidence="10 11" key="1">
    <citation type="journal article" date="2016" name="Proc. Natl. Acad. Sci. U.S.A.">
        <title>Comparative genomics of biotechnologically important yeasts.</title>
        <authorList>
            <person name="Riley R."/>
            <person name="Haridas S."/>
            <person name="Wolfe K.H."/>
            <person name="Lopes M.R."/>
            <person name="Hittinger C.T."/>
            <person name="Goeker M."/>
            <person name="Salamov A.A."/>
            <person name="Wisecaver J.H."/>
            <person name="Long T.M."/>
            <person name="Calvey C.H."/>
            <person name="Aerts A.L."/>
            <person name="Barry K.W."/>
            <person name="Choi C."/>
            <person name="Clum A."/>
            <person name="Coughlan A.Y."/>
            <person name="Deshpande S."/>
            <person name="Douglass A.P."/>
            <person name="Hanson S.J."/>
            <person name="Klenk H.-P."/>
            <person name="LaButti K.M."/>
            <person name="Lapidus A."/>
            <person name="Lindquist E.A."/>
            <person name="Lipzen A.M."/>
            <person name="Meier-Kolthoff J.P."/>
            <person name="Ohm R.A."/>
            <person name="Otillar R.P."/>
            <person name="Pangilinan J.L."/>
            <person name="Peng Y."/>
            <person name="Rokas A."/>
            <person name="Rosa C.A."/>
            <person name="Scheuner C."/>
            <person name="Sibirny A.A."/>
            <person name="Slot J.C."/>
            <person name="Stielow J.B."/>
            <person name="Sun H."/>
            <person name="Kurtzman C.P."/>
            <person name="Blackwell M."/>
            <person name="Grigoriev I.V."/>
            <person name="Jeffries T.W."/>
        </authorList>
    </citation>
    <scope>NUCLEOTIDE SEQUENCE [LARGE SCALE GENOMIC DNA]</scope>
    <source>
        <strain evidence="10 11">NRRL Y-2026</strain>
    </source>
</reference>
<sequence length="126" mass="14156">MSTVTLVKKQADFILRTPLLRQLLVPTAKAFTYFSGYRQMGLKLDDLLQEENPAMQKAISRLPAEESYARNYRNITAHQLAVSVEVLPESKAIKASEDTPYLTPYVLEAEAELAEKEALNNSVLVK</sequence>